<evidence type="ECO:0000256" key="2">
    <source>
        <dbReference type="SAM" id="MobiDB-lite"/>
    </source>
</evidence>
<feature type="region of interest" description="Disordered" evidence="2">
    <location>
        <begin position="206"/>
        <end position="337"/>
    </location>
</feature>
<feature type="compositionally biased region" description="Low complexity" evidence="2">
    <location>
        <begin position="275"/>
        <end position="303"/>
    </location>
</feature>
<gene>
    <name evidence="3" type="primary">Cep295</name>
    <name evidence="3" type="ORF">FJT64_000100</name>
</gene>
<keyword evidence="1" id="KW-0175">Coiled coil</keyword>
<comment type="caution">
    <text evidence="3">The sequence shown here is derived from an EMBL/GenBank/DDBJ whole genome shotgun (WGS) entry which is preliminary data.</text>
</comment>
<organism evidence="3 4">
    <name type="scientific">Amphibalanus amphitrite</name>
    <name type="common">Striped barnacle</name>
    <name type="synonym">Balanus amphitrite</name>
    <dbReference type="NCBI Taxonomy" id="1232801"/>
    <lineage>
        <taxon>Eukaryota</taxon>
        <taxon>Metazoa</taxon>
        <taxon>Ecdysozoa</taxon>
        <taxon>Arthropoda</taxon>
        <taxon>Crustacea</taxon>
        <taxon>Multicrustacea</taxon>
        <taxon>Cirripedia</taxon>
        <taxon>Thoracica</taxon>
        <taxon>Thoracicalcarea</taxon>
        <taxon>Balanomorpha</taxon>
        <taxon>Balanoidea</taxon>
        <taxon>Balanidae</taxon>
        <taxon>Amphibalaninae</taxon>
        <taxon>Amphibalanus</taxon>
    </lineage>
</organism>
<evidence type="ECO:0000256" key="1">
    <source>
        <dbReference type="SAM" id="Coils"/>
    </source>
</evidence>
<dbReference type="EMBL" id="VIIS01001113">
    <property type="protein sequence ID" value="KAF0301879.1"/>
    <property type="molecule type" value="Genomic_DNA"/>
</dbReference>
<dbReference type="AlphaFoldDB" id="A0A6A4W9N6"/>
<reference evidence="3 4" key="1">
    <citation type="submission" date="2019-07" db="EMBL/GenBank/DDBJ databases">
        <title>Draft genome assembly of a fouling barnacle, Amphibalanus amphitrite (Darwin, 1854): The first reference genome for Thecostraca.</title>
        <authorList>
            <person name="Kim W."/>
        </authorList>
    </citation>
    <scope>NUCLEOTIDE SEQUENCE [LARGE SCALE GENOMIC DNA]</scope>
    <source>
        <strain evidence="3">SNU_AA5</strain>
        <tissue evidence="3">Soma without cirri and trophi</tissue>
    </source>
</reference>
<dbReference type="Proteomes" id="UP000440578">
    <property type="component" value="Unassembled WGS sequence"/>
</dbReference>
<evidence type="ECO:0000313" key="3">
    <source>
        <dbReference type="EMBL" id="KAF0301879.1"/>
    </source>
</evidence>
<dbReference type="OrthoDB" id="6405695at2759"/>
<feature type="compositionally biased region" description="Basic and acidic residues" evidence="2">
    <location>
        <begin position="154"/>
        <end position="177"/>
    </location>
</feature>
<sequence>MYRLTITERQEVIQEERRRRSQARLVQVRQQASRAAGRTRQRVQAESARQLAKVKQAVAAEYAADKENKLQHLEAEYSACLRQVGAAHLAAARQPDLSGAKRLLATEQQQVAEERQRAALRRVRDSQRQLHEEQRRVDTLRELNRALERVRADRVAQEGHQRRLLEERRQQQQDQHRQGTVSQSSAAASAAAVVFQSAFRPRVSFRDDAVQTRPRPRCKRARAQQTADRGMLARDPTANRGSQTRTLSRDKKTGTRFPEPEPQPAPGSGPGSVGRSGSAARSGSAGRSGASTSSRVPQTSRTSRGGGSSSRSDAPTAGTSSASVTDVPHSESALTPS</sequence>
<keyword evidence="4" id="KW-1185">Reference proteome</keyword>
<proteinExistence type="predicted"/>
<feature type="region of interest" description="Disordered" evidence="2">
    <location>
        <begin position="154"/>
        <end position="185"/>
    </location>
</feature>
<accession>A0A6A4W9N6</accession>
<feature type="coiled-coil region" evidence="1">
    <location>
        <begin position="63"/>
        <end position="150"/>
    </location>
</feature>
<name>A0A6A4W9N6_AMPAM</name>
<protein>
    <submittedName>
        <fullName evidence="3">Centrosomal protein</fullName>
    </submittedName>
</protein>
<evidence type="ECO:0000313" key="4">
    <source>
        <dbReference type="Proteomes" id="UP000440578"/>
    </source>
</evidence>